<reference evidence="1 2" key="1">
    <citation type="submission" date="2022-05" db="EMBL/GenBank/DDBJ databases">
        <authorList>
            <consortium name="Genoscope - CEA"/>
            <person name="William W."/>
        </authorList>
    </citation>
    <scope>NUCLEOTIDE SEQUENCE [LARGE SCALE GENOMIC DNA]</scope>
</reference>
<accession>A0ABN8RKJ1</accession>
<dbReference type="EMBL" id="CALNXK010000238">
    <property type="protein sequence ID" value="CAH3178350.1"/>
    <property type="molecule type" value="Genomic_DNA"/>
</dbReference>
<protein>
    <submittedName>
        <fullName evidence="1">Uncharacterized protein</fullName>
    </submittedName>
</protein>
<evidence type="ECO:0000313" key="1">
    <source>
        <dbReference type="EMBL" id="CAH3178350.1"/>
    </source>
</evidence>
<keyword evidence="2" id="KW-1185">Reference proteome</keyword>
<evidence type="ECO:0000313" key="2">
    <source>
        <dbReference type="Proteomes" id="UP001159405"/>
    </source>
</evidence>
<feature type="non-terminal residue" evidence="1">
    <location>
        <position position="155"/>
    </location>
</feature>
<comment type="caution">
    <text evidence="1">The sequence shown here is derived from an EMBL/GenBank/DDBJ whole genome shotgun (WGS) entry which is preliminary data.</text>
</comment>
<dbReference type="Proteomes" id="UP001159405">
    <property type="component" value="Unassembled WGS sequence"/>
</dbReference>
<organism evidence="1 2">
    <name type="scientific">Porites lobata</name>
    <dbReference type="NCBI Taxonomy" id="104759"/>
    <lineage>
        <taxon>Eukaryota</taxon>
        <taxon>Metazoa</taxon>
        <taxon>Cnidaria</taxon>
        <taxon>Anthozoa</taxon>
        <taxon>Hexacorallia</taxon>
        <taxon>Scleractinia</taxon>
        <taxon>Fungiina</taxon>
        <taxon>Poritidae</taxon>
        <taxon>Porites</taxon>
    </lineage>
</organism>
<proteinExistence type="predicted"/>
<gene>
    <name evidence="1" type="ORF">PLOB_00020313</name>
</gene>
<sequence length="155" mass="17536">MEALTSELDVQLKLLMFTQGKTKGIVEKANTEGIERHRDALRAIVKRIESVKTQIEQAKLESGVQVDELLKWSAGVEAQQATVDEEITYLSQALVEIKYKASLEAKKCEEELIEGDRDKQLHSTSGDFCLDTEVTKVDKNQLISLENPRYEQRLA</sequence>
<name>A0ABN8RKJ1_9CNID</name>